<reference evidence="6" key="1">
    <citation type="submission" date="2023-07" db="EMBL/GenBank/DDBJ databases">
        <title>Defluviimonas sediminis sp. nov., isolated from mangrove sediment.</title>
        <authorList>
            <person name="Liu L."/>
            <person name="Li J."/>
            <person name="Huang Y."/>
            <person name="Pan J."/>
            <person name="Li M."/>
        </authorList>
    </citation>
    <scope>NUCLEOTIDE SEQUENCE [LARGE SCALE GENOMIC DNA]</scope>
    <source>
        <strain evidence="6">FT324</strain>
    </source>
</reference>
<evidence type="ECO:0000256" key="3">
    <source>
        <dbReference type="ARBA" id="ARBA00023163"/>
    </source>
</evidence>
<dbReference type="InterPro" id="IPR029062">
    <property type="entry name" value="Class_I_gatase-like"/>
</dbReference>
<feature type="domain" description="HTH araC/xylS-type" evidence="4">
    <location>
        <begin position="224"/>
        <end position="322"/>
    </location>
</feature>
<dbReference type="InterPro" id="IPR009057">
    <property type="entry name" value="Homeodomain-like_sf"/>
</dbReference>
<keyword evidence="1" id="KW-0805">Transcription regulation</keyword>
<dbReference type="CDD" id="cd03136">
    <property type="entry name" value="GATase1_AraC_ArgR_like"/>
    <property type="match status" value="1"/>
</dbReference>
<accession>A0ABT2NLD8</accession>
<evidence type="ECO:0000313" key="5">
    <source>
        <dbReference type="EMBL" id="MCT8328369.1"/>
    </source>
</evidence>
<dbReference type="RefSeq" id="WP_261493802.1">
    <property type="nucleotide sequence ID" value="NZ_JAOCQF010000001.1"/>
</dbReference>
<dbReference type="InterPro" id="IPR052158">
    <property type="entry name" value="INH-QAR"/>
</dbReference>
<keyword evidence="2" id="KW-0238">DNA-binding</keyword>
<dbReference type="PROSITE" id="PS01124">
    <property type="entry name" value="HTH_ARAC_FAMILY_2"/>
    <property type="match status" value="1"/>
</dbReference>
<name>A0ABT2NLD8_9RHOB</name>
<evidence type="ECO:0000256" key="1">
    <source>
        <dbReference type="ARBA" id="ARBA00023015"/>
    </source>
</evidence>
<organism evidence="5 6">
    <name type="scientific">Albidovulum sediminis</name>
    <dbReference type="NCBI Taxonomy" id="3066345"/>
    <lineage>
        <taxon>Bacteria</taxon>
        <taxon>Pseudomonadati</taxon>
        <taxon>Pseudomonadota</taxon>
        <taxon>Alphaproteobacteria</taxon>
        <taxon>Rhodobacterales</taxon>
        <taxon>Paracoccaceae</taxon>
        <taxon>Albidovulum</taxon>
    </lineage>
</organism>
<gene>
    <name evidence="5" type="ORF">N5I32_02470</name>
</gene>
<dbReference type="PANTHER" id="PTHR43130:SF3">
    <property type="entry name" value="HTH-TYPE TRANSCRIPTIONAL REGULATOR RV1931C"/>
    <property type="match status" value="1"/>
</dbReference>
<dbReference type="SUPFAM" id="SSF52317">
    <property type="entry name" value="Class I glutamine amidotransferase-like"/>
    <property type="match status" value="1"/>
</dbReference>
<keyword evidence="6" id="KW-1185">Reference proteome</keyword>
<dbReference type="Proteomes" id="UP001205601">
    <property type="component" value="Unassembled WGS sequence"/>
</dbReference>
<evidence type="ECO:0000259" key="4">
    <source>
        <dbReference type="PROSITE" id="PS01124"/>
    </source>
</evidence>
<comment type="caution">
    <text evidence="5">The sequence shown here is derived from an EMBL/GenBank/DDBJ whole genome shotgun (WGS) entry which is preliminary data.</text>
</comment>
<dbReference type="SUPFAM" id="SSF46689">
    <property type="entry name" value="Homeodomain-like"/>
    <property type="match status" value="2"/>
</dbReference>
<dbReference type="EMBL" id="JAOCQF010000001">
    <property type="protein sequence ID" value="MCT8328369.1"/>
    <property type="molecule type" value="Genomic_DNA"/>
</dbReference>
<keyword evidence="3" id="KW-0804">Transcription</keyword>
<dbReference type="Gene3D" id="1.10.10.60">
    <property type="entry name" value="Homeodomain-like"/>
    <property type="match status" value="2"/>
</dbReference>
<evidence type="ECO:0000256" key="2">
    <source>
        <dbReference type="ARBA" id="ARBA00023125"/>
    </source>
</evidence>
<sequence length="325" mass="35090">MKPATIFAADHAPLNVGLLVMEETNALALASVVDPMRVANRRAGRSHYLWRYYSVAGGPVRLTAGIEVPTEPLGERIDCDLLVLVASFRLAEQATPALLARLRRLAPRLRAMAAVDGAAWFLARAGLLDGVRATVHWEDLEAFAAAFPAIDVRRDRYVVSGDRITTGGAAPSLELMLDLIRARQGAELALSVAGTLLYEPVHAAAAPQRTMSAARIARADPALGRAVAMMEAAVEDPLPVAEIARRIGLSPRRLEMLFRARLGTSPGRFFLDLRLEEARRMVTDSRLPLQEIALRTGFSGQAAFARAFRARFGGTASALRAGPPQ</sequence>
<proteinExistence type="predicted"/>
<dbReference type="SMART" id="SM00342">
    <property type="entry name" value="HTH_ARAC"/>
    <property type="match status" value="1"/>
</dbReference>
<dbReference type="PANTHER" id="PTHR43130">
    <property type="entry name" value="ARAC-FAMILY TRANSCRIPTIONAL REGULATOR"/>
    <property type="match status" value="1"/>
</dbReference>
<dbReference type="PROSITE" id="PS00041">
    <property type="entry name" value="HTH_ARAC_FAMILY_1"/>
    <property type="match status" value="1"/>
</dbReference>
<dbReference type="InterPro" id="IPR018062">
    <property type="entry name" value="HTH_AraC-typ_CS"/>
</dbReference>
<evidence type="ECO:0000313" key="6">
    <source>
        <dbReference type="Proteomes" id="UP001205601"/>
    </source>
</evidence>
<protein>
    <submittedName>
        <fullName evidence="5">Helix-turn-helix domain-containing protein</fullName>
    </submittedName>
</protein>
<dbReference type="Pfam" id="PF12833">
    <property type="entry name" value="HTH_18"/>
    <property type="match status" value="1"/>
</dbReference>
<dbReference type="Gene3D" id="3.40.50.880">
    <property type="match status" value="1"/>
</dbReference>
<dbReference type="InterPro" id="IPR018060">
    <property type="entry name" value="HTH_AraC"/>
</dbReference>